<dbReference type="InterPro" id="IPR012337">
    <property type="entry name" value="RNaseH-like_sf"/>
</dbReference>
<evidence type="ECO:0000256" key="6">
    <source>
        <dbReference type="ARBA" id="ARBA00023125"/>
    </source>
</evidence>
<dbReference type="CDD" id="cd00024">
    <property type="entry name" value="CD_CSD"/>
    <property type="match status" value="1"/>
</dbReference>
<evidence type="ECO:0000256" key="2">
    <source>
        <dbReference type="ARBA" id="ARBA00022723"/>
    </source>
</evidence>
<feature type="compositionally biased region" description="Basic residues" evidence="10">
    <location>
        <begin position="1"/>
        <end position="12"/>
    </location>
</feature>
<organism evidence="13 14">
    <name type="scientific">Cymbomonas tetramitiformis</name>
    <dbReference type="NCBI Taxonomy" id="36881"/>
    <lineage>
        <taxon>Eukaryota</taxon>
        <taxon>Viridiplantae</taxon>
        <taxon>Chlorophyta</taxon>
        <taxon>Pyramimonadophyceae</taxon>
        <taxon>Pyramimonadales</taxon>
        <taxon>Pyramimonadaceae</taxon>
        <taxon>Cymbomonas</taxon>
    </lineage>
</organism>
<keyword evidence="3 9" id="KW-0863">Zinc-finger</keyword>
<feature type="region of interest" description="Disordered" evidence="10">
    <location>
        <begin position="893"/>
        <end position="1008"/>
    </location>
</feature>
<dbReference type="PROSITE" id="PS50808">
    <property type="entry name" value="ZF_BED"/>
    <property type="match status" value="1"/>
</dbReference>
<keyword evidence="5" id="KW-0805">Transcription regulation</keyword>
<protein>
    <recommendedName>
        <fullName evidence="15">Chromo domain-containing protein</fullName>
    </recommendedName>
</protein>
<reference evidence="13 14" key="1">
    <citation type="journal article" date="2015" name="Genome Biol. Evol.">
        <title>Comparative Genomics of a Bacterivorous Green Alga Reveals Evolutionary Causalities and Consequences of Phago-Mixotrophic Mode of Nutrition.</title>
        <authorList>
            <person name="Burns J.A."/>
            <person name="Paasch A."/>
            <person name="Narechania A."/>
            <person name="Kim E."/>
        </authorList>
    </citation>
    <scope>NUCLEOTIDE SEQUENCE [LARGE SCALE GENOMIC DNA]</scope>
    <source>
        <strain evidence="13 14">PLY_AMNH</strain>
    </source>
</reference>
<keyword evidence="14" id="KW-1185">Reference proteome</keyword>
<feature type="compositionally biased region" description="Basic and acidic residues" evidence="10">
    <location>
        <begin position="102"/>
        <end position="113"/>
    </location>
</feature>
<dbReference type="GO" id="GO:0008270">
    <property type="term" value="F:zinc ion binding"/>
    <property type="evidence" value="ECO:0007669"/>
    <property type="project" value="UniProtKB-KW"/>
</dbReference>
<evidence type="ECO:0000259" key="11">
    <source>
        <dbReference type="PROSITE" id="PS50013"/>
    </source>
</evidence>
<dbReference type="InterPro" id="IPR003656">
    <property type="entry name" value="Znf_BED"/>
</dbReference>
<evidence type="ECO:0000256" key="10">
    <source>
        <dbReference type="SAM" id="MobiDB-lite"/>
    </source>
</evidence>
<dbReference type="PANTHER" id="PTHR46481:SF10">
    <property type="entry name" value="ZINC FINGER BED DOMAIN-CONTAINING PROTEIN 39"/>
    <property type="match status" value="1"/>
</dbReference>
<evidence type="ECO:0000256" key="5">
    <source>
        <dbReference type="ARBA" id="ARBA00023015"/>
    </source>
</evidence>
<accession>A0AAE0GHL0</accession>
<feature type="region of interest" description="Disordered" evidence="10">
    <location>
        <begin position="769"/>
        <end position="814"/>
    </location>
</feature>
<evidence type="ECO:0000256" key="3">
    <source>
        <dbReference type="ARBA" id="ARBA00022771"/>
    </source>
</evidence>
<comment type="subcellular location">
    <subcellularLocation>
        <location evidence="1">Nucleus</location>
    </subcellularLocation>
</comment>
<keyword evidence="4" id="KW-0862">Zinc</keyword>
<dbReference type="Gene3D" id="2.40.50.40">
    <property type="match status" value="1"/>
</dbReference>
<dbReference type="GO" id="GO:0005634">
    <property type="term" value="C:nucleus"/>
    <property type="evidence" value="ECO:0007669"/>
    <property type="project" value="UniProtKB-SubCell"/>
</dbReference>
<dbReference type="SMART" id="SM00298">
    <property type="entry name" value="CHROMO"/>
    <property type="match status" value="1"/>
</dbReference>
<feature type="compositionally biased region" description="Polar residues" evidence="10">
    <location>
        <begin position="954"/>
        <end position="987"/>
    </location>
</feature>
<keyword evidence="8" id="KW-0539">Nucleus</keyword>
<dbReference type="AlphaFoldDB" id="A0AAE0GHL0"/>
<dbReference type="EMBL" id="LGRX02005561">
    <property type="protein sequence ID" value="KAK3278212.1"/>
    <property type="molecule type" value="Genomic_DNA"/>
</dbReference>
<dbReference type="SUPFAM" id="SSF54160">
    <property type="entry name" value="Chromo domain-like"/>
    <property type="match status" value="1"/>
</dbReference>
<dbReference type="InterPro" id="IPR016197">
    <property type="entry name" value="Chromo-like_dom_sf"/>
</dbReference>
<dbReference type="Pfam" id="PF00385">
    <property type="entry name" value="Chromo"/>
    <property type="match status" value="1"/>
</dbReference>
<feature type="domain" description="BED-type" evidence="12">
    <location>
        <begin position="137"/>
        <end position="194"/>
    </location>
</feature>
<proteinExistence type="predicted"/>
<dbReference type="InterPro" id="IPR000953">
    <property type="entry name" value="Chromo/chromo_shadow_dom"/>
</dbReference>
<evidence type="ECO:0000256" key="9">
    <source>
        <dbReference type="PROSITE-ProRule" id="PRU00027"/>
    </source>
</evidence>
<keyword evidence="7" id="KW-0804">Transcription</keyword>
<dbReference type="InterPro" id="IPR008906">
    <property type="entry name" value="HATC_C_dom"/>
</dbReference>
<evidence type="ECO:0000256" key="8">
    <source>
        <dbReference type="ARBA" id="ARBA00023242"/>
    </source>
</evidence>
<evidence type="ECO:0000256" key="7">
    <source>
        <dbReference type="ARBA" id="ARBA00023163"/>
    </source>
</evidence>
<feature type="domain" description="Chromo" evidence="11">
    <location>
        <begin position="46"/>
        <end position="105"/>
    </location>
</feature>
<evidence type="ECO:0000313" key="14">
    <source>
        <dbReference type="Proteomes" id="UP001190700"/>
    </source>
</evidence>
<keyword evidence="6" id="KW-0238">DNA-binding</keyword>
<evidence type="ECO:0008006" key="15">
    <source>
        <dbReference type="Google" id="ProtNLM"/>
    </source>
</evidence>
<evidence type="ECO:0000256" key="1">
    <source>
        <dbReference type="ARBA" id="ARBA00004123"/>
    </source>
</evidence>
<evidence type="ECO:0000259" key="12">
    <source>
        <dbReference type="PROSITE" id="PS50808"/>
    </source>
</evidence>
<evidence type="ECO:0000256" key="4">
    <source>
        <dbReference type="ARBA" id="ARBA00022833"/>
    </source>
</evidence>
<dbReference type="InterPro" id="IPR023780">
    <property type="entry name" value="Chromo_domain"/>
</dbReference>
<dbReference type="SUPFAM" id="SSF53098">
    <property type="entry name" value="Ribonuclease H-like"/>
    <property type="match status" value="1"/>
</dbReference>
<feature type="region of interest" description="Disordered" evidence="10">
    <location>
        <begin position="1054"/>
        <end position="1114"/>
    </location>
</feature>
<dbReference type="PROSITE" id="PS50013">
    <property type="entry name" value="CHROMO_2"/>
    <property type="match status" value="1"/>
</dbReference>
<evidence type="ECO:0000313" key="13">
    <source>
        <dbReference type="EMBL" id="KAK3278212.1"/>
    </source>
</evidence>
<dbReference type="Pfam" id="PF05699">
    <property type="entry name" value="Dimer_Tnp_hAT"/>
    <property type="match status" value="1"/>
</dbReference>
<gene>
    <name evidence="13" type="ORF">CYMTET_13838</name>
</gene>
<dbReference type="Proteomes" id="UP001190700">
    <property type="component" value="Unassembled WGS sequence"/>
</dbReference>
<comment type="caution">
    <text evidence="13">The sequence shown here is derived from an EMBL/GenBank/DDBJ whole genome shotgun (WGS) entry which is preliminary data.</text>
</comment>
<dbReference type="GO" id="GO:0003677">
    <property type="term" value="F:DNA binding"/>
    <property type="evidence" value="ECO:0007669"/>
    <property type="project" value="UniProtKB-KW"/>
</dbReference>
<keyword evidence="2" id="KW-0479">Metal-binding</keyword>
<dbReference type="InterPro" id="IPR052035">
    <property type="entry name" value="ZnF_BED_domain_contain"/>
</dbReference>
<feature type="region of interest" description="Disordered" evidence="10">
    <location>
        <begin position="1"/>
        <end position="41"/>
    </location>
</feature>
<sequence length="1204" mass="132878">MGARGRGKRPRKTREQDALLLAQGKGPVKRTQQHPFDSAGSDDRVYVVEDILATRTRYSEQQWLIKWQDLPNGSETWEPLKNIPGYEAEIESFKVRHEREQAEIAKKTKEAKTQKRKERSEDGEDVSEDGFQKAPANLRSPYWRHFRVRLEGKKIVEYKCALCGSDSTPKEYCGNTSNLRTHLAHCHKCVLVEMKESDLVEHSANADSSADPHSGCKKGSINAILPQLTAEQRDRLHRKISLWLVRRGRPLTLPERDQEFRDIFHEIFKGGYTTPSYQTVVDNVLLLSAEGRLKVKDALADLQAEGILPSIGGDIWSQGGIAIFGILVYWLDTNFTLHERLVAAIPFSSVRHTGPELEAATKRACASMGIGKYEDVIASVDDDADPIMVDTVAEFIHCTVSDNASNIVNGWTCFDGHECVDHTIALIVKDFLDQPRVKKVFSKLRGMTGHFSHSVIGVKLLHDCQKRNNLSESKPPQDNDTRTGWGGACKQATWYTVNRVAVQLYDFEHPTKAATAVPNLDGSVYRDHQLDAEDWLIVNECAYILKYASTTCDLLQGTQYPTANLVLPMIGKLARIAEASAPLKYEGKSVHITSLDVIEARARMYNAVTKRYFHDMMECKVEDFSVATVLDPRYKDFKFKGATEWLKGMLTRETAVKWTRKAWEADWKPKEVAAGSSVMPLAKRTKHTHAITVASFLADSDEEDEDEVVAPAIVEQDELASYLELPGVAASVDLQSWWKEHSSEFPHLAKMARQFLAVPATSAGVERAFSKASQRSTRGAAATGTTGKGAKGTYKAPSPGQPPQAATAAGAPSFQIPKKKSTLSADAPEFNSMTPLALDSGTACVTPSLEEAVTVPKPRPNPPLRHARVASPRVLTVDTPGTGRNMRATPQRYVNLTSPSPGILRLPGSRDLSPPAPRQRSPPRTRDRTPPPPRCRSPPRTRDMSPPAPRPRSPLNSYRTPHTWSGATVMTSPHGQLPTPFSENALQAESAGAASVGPPLPAGRPPRDPIAVREMTEVKIAACEQDMQNEANEQKPGLRQFPSRSDVANWRKRQQPGENLAWTPRPNQGGVGAAGRSEDTHQSIAGEPMAHPMHPTPSSTSNGEVGAAGRTGGSGLTGDYGGSYGYGYARVPVELRVQTFDYLADLNNYGYARVPVEPRVQTFDYLADLNNYGYARPTSRRLFQSSNPLLKQMSSAEFQSETYL</sequence>
<name>A0AAE0GHL0_9CHLO</name>
<dbReference type="PANTHER" id="PTHR46481">
    <property type="entry name" value="ZINC FINGER BED DOMAIN-CONTAINING PROTEIN 4"/>
    <property type="match status" value="1"/>
</dbReference>
<feature type="region of interest" description="Disordered" evidence="10">
    <location>
        <begin position="102"/>
        <end position="132"/>
    </location>
</feature>
<dbReference type="GO" id="GO:0046983">
    <property type="term" value="F:protein dimerization activity"/>
    <property type="evidence" value="ECO:0007669"/>
    <property type="project" value="InterPro"/>
</dbReference>
<feature type="compositionally biased region" description="Low complexity" evidence="10">
    <location>
        <begin position="791"/>
        <end position="813"/>
    </location>
</feature>